<dbReference type="PANTHER" id="PTHR42718:SF9">
    <property type="entry name" value="MAJOR FACILITATOR SUPERFAMILY MULTIDRUG TRANSPORTER MFSC"/>
    <property type="match status" value="1"/>
</dbReference>
<keyword evidence="5 8" id="KW-0812">Transmembrane</keyword>
<gene>
    <name evidence="10" type="ORF">FHS19_003341</name>
</gene>
<evidence type="ECO:0000256" key="5">
    <source>
        <dbReference type="ARBA" id="ARBA00022692"/>
    </source>
</evidence>
<comment type="similarity">
    <text evidence="2">Belongs to the major facilitator superfamily. EmrB family.</text>
</comment>
<dbReference type="InterPro" id="IPR011701">
    <property type="entry name" value="MFS"/>
</dbReference>
<dbReference type="GO" id="GO:0022857">
    <property type="term" value="F:transmembrane transporter activity"/>
    <property type="evidence" value="ECO:0007669"/>
    <property type="project" value="InterPro"/>
</dbReference>
<keyword evidence="6 8" id="KW-1133">Transmembrane helix</keyword>
<evidence type="ECO:0000256" key="2">
    <source>
        <dbReference type="ARBA" id="ARBA00008537"/>
    </source>
</evidence>
<dbReference type="GO" id="GO:0005886">
    <property type="term" value="C:plasma membrane"/>
    <property type="evidence" value="ECO:0007669"/>
    <property type="project" value="UniProtKB-SubCell"/>
</dbReference>
<dbReference type="InterPro" id="IPR004638">
    <property type="entry name" value="EmrB-like"/>
</dbReference>
<comment type="caution">
    <text evidence="10">The sequence shown here is derived from an EMBL/GenBank/DDBJ whole genome shotgun (WGS) entry which is preliminary data.</text>
</comment>
<dbReference type="RefSeq" id="WP_246426594.1">
    <property type="nucleotide sequence ID" value="NZ_JACHXJ010000002.1"/>
</dbReference>
<dbReference type="PRINTS" id="PR01036">
    <property type="entry name" value="TCRTETB"/>
</dbReference>
<dbReference type="AlphaFoldDB" id="A0A839TVH0"/>
<evidence type="ECO:0000256" key="8">
    <source>
        <dbReference type="SAM" id="Phobius"/>
    </source>
</evidence>
<evidence type="ECO:0000256" key="7">
    <source>
        <dbReference type="ARBA" id="ARBA00023136"/>
    </source>
</evidence>
<dbReference type="Pfam" id="PF07690">
    <property type="entry name" value="MFS_1"/>
    <property type="match status" value="1"/>
</dbReference>
<dbReference type="EMBL" id="JACHXJ010000002">
    <property type="protein sequence ID" value="MBB3128687.1"/>
    <property type="molecule type" value="Genomic_DNA"/>
</dbReference>
<feature type="transmembrane region" description="Helical" evidence="8">
    <location>
        <begin position="276"/>
        <end position="297"/>
    </location>
</feature>
<feature type="transmembrane region" description="Helical" evidence="8">
    <location>
        <begin position="172"/>
        <end position="192"/>
    </location>
</feature>
<reference evidence="10 11" key="1">
    <citation type="submission" date="2020-08" db="EMBL/GenBank/DDBJ databases">
        <title>Genomic Encyclopedia of Type Strains, Phase III (KMG-III): the genomes of soil and plant-associated and newly described type strains.</title>
        <authorList>
            <person name="Whitman W."/>
        </authorList>
    </citation>
    <scope>NUCLEOTIDE SEQUENCE [LARGE SCALE GENOMIC DNA]</scope>
    <source>
        <strain evidence="10 11">CECT 5831</strain>
    </source>
</reference>
<evidence type="ECO:0000259" key="9">
    <source>
        <dbReference type="PROSITE" id="PS50850"/>
    </source>
</evidence>
<feature type="transmembrane region" description="Helical" evidence="8">
    <location>
        <begin position="12"/>
        <end position="33"/>
    </location>
</feature>
<feature type="transmembrane region" description="Helical" evidence="8">
    <location>
        <begin position="111"/>
        <end position="132"/>
    </location>
</feature>
<feature type="transmembrane region" description="Helical" evidence="8">
    <location>
        <begin position="144"/>
        <end position="166"/>
    </location>
</feature>
<dbReference type="NCBIfam" id="TIGR00711">
    <property type="entry name" value="efflux_EmrB"/>
    <property type="match status" value="1"/>
</dbReference>
<feature type="transmembrane region" description="Helical" evidence="8">
    <location>
        <begin position="204"/>
        <end position="225"/>
    </location>
</feature>
<evidence type="ECO:0000313" key="10">
    <source>
        <dbReference type="EMBL" id="MBB3128687.1"/>
    </source>
</evidence>
<keyword evidence="3" id="KW-0813">Transport</keyword>
<protein>
    <submittedName>
        <fullName evidence="10">EmrB/QacA subfamily drug resistance transporter</fullName>
    </submittedName>
</protein>
<feature type="transmembrane region" description="Helical" evidence="8">
    <location>
        <begin position="309"/>
        <end position="330"/>
    </location>
</feature>
<feature type="domain" description="Major facilitator superfamily (MFS) profile" evidence="9">
    <location>
        <begin position="20"/>
        <end position="436"/>
    </location>
</feature>
<sequence length="436" mass="47530">MTLDSHEIEQAVSIKAMIAPLATIVICIFMVFLDSTAMNVMLTELIGEFDSSFSSAQWALTGYTLAQAAVIPITGWLSDRWGSKNVLLTSTALFTAGSLLCALSVSMDQLVLFRIVQGLGGGMVMPVALSMIYRISPPGKTGTVMGLMGIPILLAPAFGPTLSGWLVDYASWSWIFLINIPIGITGLIIGIWKLPRLNRQHAASLDTAGMILAPVAFAAICFGISESVSGWNSTSTIISLTVGLLSLILLTLLQLRRKNPLLELRVFASANYTKGIIVQWIAQFALFGTAFLVPQYLQNAKGFSAFEAGLIMLAQGLASSVFVAIGGRLFDKLSSNFGDRRYDFVVSRKFLTRQFVYKQSLSDCLLSSFAWFGHGYLANAAQYSFDGCGSPTSCRPCHIVNERNPAGHGFIRRCGLFHDVDQPNDKLHENREYLHK</sequence>
<dbReference type="Proteomes" id="UP000517523">
    <property type="component" value="Unassembled WGS sequence"/>
</dbReference>
<dbReference type="PROSITE" id="PS50850">
    <property type="entry name" value="MFS"/>
    <property type="match status" value="1"/>
</dbReference>
<keyword evidence="7 8" id="KW-0472">Membrane</keyword>
<dbReference type="InterPro" id="IPR036259">
    <property type="entry name" value="MFS_trans_sf"/>
</dbReference>
<feature type="transmembrane region" description="Helical" evidence="8">
    <location>
        <begin position="53"/>
        <end position="74"/>
    </location>
</feature>
<keyword evidence="4" id="KW-1003">Cell membrane</keyword>
<accession>A0A839TVH0</accession>
<dbReference type="InterPro" id="IPR020846">
    <property type="entry name" value="MFS_dom"/>
</dbReference>
<evidence type="ECO:0000256" key="4">
    <source>
        <dbReference type="ARBA" id="ARBA00022475"/>
    </source>
</evidence>
<comment type="subcellular location">
    <subcellularLocation>
        <location evidence="1">Cell membrane</location>
        <topology evidence="1">Multi-pass membrane protein</topology>
    </subcellularLocation>
</comment>
<dbReference type="PANTHER" id="PTHR42718">
    <property type="entry name" value="MAJOR FACILITATOR SUPERFAMILY MULTIDRUG TRANSPORTER MFSC"/>
    <property type="match status" value="1"/>
</dbReference>
<dbReference type="Gene3D" id="1.20.1720.10">
    <property type="entry name" value="Multidrug resistance protein D"/>
    <property type="match status" value="1"/>
</dbReference>
<organism evidence="10 11">
    <name type="scientific">Paenibacillus rhizosphaerae</name>
    <dbReference type="NCBI Taxonomy" id="297318"/>
    <lineage>
        <taxon>Bacteria</taxon>
        <taxon>Bacillati</taxon>
        <taxon>Bacillota</taxon>
        <taxon>Bacilli</taxon>
        <taxon>Bacillales</taxon>
        <taxon>Paenibacillaceae</taxon>
        <taxon>Paenibacillus</taxon>
    </lineage>
</organism>
<feature type="transmembrane region" description="Helical" evidence="8">
    <location>
        <begin position="86"/>
        <end position="105"/>
    </location>
</feature>
<dbReference type="SUPFAM" id="SSF103473">
    <property type="entry name" value="MFS general substrate transporter"/>
    <property type="match status" value="1"/>
</dbReference>
<feature type="transmembrane region" description="Helical" evidence="8">
    <location>
        <begin position="237"/>
        <end position="255"/>
    </location>
</feature>
<evidence type="ECO:0000256" key="6">
    <source>
        <dbReference type="ARBA" id="ARBA00022989"/>
    </source>
</evidence>
<name>A0A839TVH0_9BACL</name>
<evidence type="ECO:0000313" key="11">
    <source>
        <dbReference type="Proteomes" id="UP000517523"/>
    </source>
</evidence>
<dbReference type="Gene3D" id="1.20.1250.20">
    <property type="entry name" value="MFS general substrate transporter like domains"/>
    <property type="match status" value="1"/>
</dbReference>
<evidence type="ECO:0000256" key="1">
    <source>
        <dbReference type="ARBA" id="ARBA00004651"/>
    </source>
</evidence>
<proteinExistence type="inferred from homology"/>
<evidence type="ECO:0000256" key="3">
    <source>
        <dbReference type="ARBA" id="ARBA00022448"/>
    </source>
</evidence>